<organism evidence="3 4">
    <name type="scientific">Zancudomyces culisetae</name>
    <name type="common">Gut fungus</name>
    <name type="synonym">Smittium culisetae</name>
    <dbReference type="NCBI Taxonomy" id="1213189"/>
    <lineage>
        <taxon>Eukaryota</taxon>
        <taxon>Fungi</taxon>
        <taxon>Fungi incertae sedis</taxon>
        <taxon>Zoopagomycota</taxon>
        <taxon>Kickxellomycotina</taxon>
        <taxon>Harpellomycetes</taxon>
        <taxon>Harpellales</taxon>
        <taxon>Legeriomycetaceae</taxon>
        <taxon>Zancudomyces</taxon>
    </lineage>
</organism>
<reference evidence="4" key="1">
    <citation type="submission" date="2017-01" db="EMBL/GenBank/DDBJ databases">
        <authorList>
            <person name="Wang Y."/>
            <person name="White M."/>
            <person name="Kvist S."/>
            <person name="Moncalvo J.-M."/>
        </authorList>
    </citation>
    <scope>NUCLEOTIDE SEQUENCE [LARGE SCALE GENOMIC DNA]</scope>
    <source>
        <strain evidence="4">COL-18-3</strain>
    </source>
</reference>
<evidence type="ECO:0000256" key="1">
    <source>
        <dbReference type="SAM" id="MobiDB-lite"/>
    </source>
</evidence>
<sequence>MGCEYCRGWKGSCCIKTLPCSCTCHRNCDCVYCVTIMFLNKDTSILKYQTPYHDPIVQRYLSCTRTRKPAHDLSTNKMHRKESSSPKNNNEKLKKTKATDFGGKSTHLLRREPSSSKDIDNLHFENVTNTVIINPIYKNNPSEPFKKSKSFGGFSKVTSYFSGGRKDKSIMKKETSFREPNEFLNKPFLESVYTRTKDVNKILPSTGAYCANSTDSEQSDVSAFFYCPVNDQLRMPSSEEFTIFVPRLTTVAK</sequence>
<accession>A0A1R1PV73</accession>
<dbReference type="EMBL" id="LSSK01001441">
    <property type="protein sequence ID" value="OMH79711.1"/>
    <property type="molecule type" value="Genomic_DNA"/>
</dbReference>
<feature type="region of interest" description="Disordered" evidence="1">
    <location>
        <begin position="68"/>
        <end position="97"/>
    </location>
</feature>
<reference evidence="3" key="2">
    <citation type="submission" date="2017-01" db="EMBL/GenBank/DDBJ databases">
        <authorList>
            <person name="Mah S.A."/>
            <person name="Swanson W.J."/>
            <person name="Moy G.W."/>
            <person name="Vacquier V.D."/>
        </authorList>
    </citation>
    <scope>NUCLEOTIDE SEQUENCE [LARGE SCALE GENOMIC DNA]</scope>
    <source>
        <strain evidence="3">COL-18-3</strain>
    </source>
</reference>
<name>A0A1R1PV73_ZANCU</name>
<comment type="caution">
    <text evidence="3">The sequence shown here is derived from an EMBL/GenBank/DDBJ whole genome shotgun (WGS) entry which is preliminary data.</text>
</comment>
<evidence type="ECO:0000313" key="4">
    <source>
        <dbReference type="Proteomes" id="UP000188320"/>
    </source>
</evidence>
<dbReference type="EMBL" id="LSSK01000136">
    <property type="protein sequence ID" value="OMH84875.1"/>
    <property type="molecule type" value="Genomic_DNA"/>
</dbReference>
<proteinExistence type="predicted"/>
<gene>
    <name evidence="3" type="ORF">AX774_g1608</name>
    <name evidence="2" type="ORF">AX774_g6861</name>
</gene>
<evidence type="ECO:0000313" key="2">
    <source>
        <dbReference type="EMBL" id="OMH79711.1"/>
    </source>
</evidence>
<dbReference type="AlphaFoldDB" id="A0A1R1PV73"/>
<evidence type="ECO:0000313" key="3">
    <source>
        <dbReference type="EMBL" id="OMH84875.1"/>
    </source>
</evidence>
<protein>
    <submittedName>
        <fullName evidence="3">Uncharacterized protein</fullName>
    </submittedName>
</protein>
<feature type="compositionally biased region" description="Basic and acidic residues" evidence="1">
    <location>
        <begin position="81"/>
        <end position="93"/>
    </location>
</feature>
<dbReference type="Proteomes" id="UP000188320">
    <property type="component" value="Unassembled WGS sequence"/>
</dbReference>
<keyword evidence="4" id="KW-1185">Reference proteome</keyword>